<keyword evidence="3" id="KW-1185">Reference proteome</keyword>
<proteinExistence type="predicted"/>
<dbReference type="EMBL" id="JBGBYS010000027">
    <property type="protein sequence ID" value="MEY9260321.1"/>
    <property type="molecule type" value="Genomic_DNA"/>
</dbReference>
<organism evidence="2 3">
    <name type="scientific">Brevibacterium epidermidis</name>
    <dbReference type="NCBI Taxonomy" id="1698"/>
    <lineage>
        <taxon>Bacteria</taxon>
        <taxon>Bacillati</taxon>
        <taxon>Actinomycetota</taxon>
        <taxon>Actinomycetes</taxon>
        <taxon>Micrococcales</taxon>
        <taxon>Brevibacteriaceae</taxon>
        <taxon>Brevibacterium</taxon>
    </lineage>
</organism>
<feature type="region of interest" description="Disordered" evidence="1">
    <location>
        <begin position="263"/>
        <end position="293"/>
    </location>
</feature>
<reference evidence="2 3" key="1">
    <citation type="submission" date="2024-07" db="EMBL/GenBank/DDBJ databases">
        <title>Mealworm larvae gut microbial communities from Newark, Delaware, USA.</title>
        <authorList>
            <person name="Blenner M."/>
        </authorList>
    </citation>
    <scope>NUCLEOTIDE SEQUENCE [LARGE SCALE GENOMIC DNA]</scope>
    <source>
        <strain evidence="2 3">UD i117</strain>
    </source>
</reference>
<evidence type="ECO:0000313" key="3">
    <source>
        <dbReference type="Proteomes" id="UP001565435"/>
    </source>
</evidence>
<comment type="caution">
    <text evidence="2">The sequence shown here is derived from an EMBL/GenBank/DDBJ whole genome shotgun (WGS) entry which is preliminary data.</text>
</comment>
<evidence type="ECO:0000313" key="2">
    <source>
        <dbReference type="EMBL" id="MEY9260321.1"/>
    </source>
</evidence>
<accession>A0ABV4EPY2</accession>
<sequence>MSMAEIATLGASGGTLVLAGVALWQSFQTKAQIKLGKDQLQAAEQAAHNATEVHREAIRGRVDQFAPRVSVHYGAVEGPHFSSASLSREQRTEALVSDGQRSAEGMQFVLPKDGDGYIWFSGRALVVNEGNAVARVRLPSEARFIEGHSSIAGRHVELPLFLNEDILHEATLPPGEHALFEWSAGKTVSNWASAAEAPGRRRPGGSIWLWCVVFDLRADGTIDTLMAHFEPELLSAVQGSTGVWQVKEPDRLTVNALPTQRGYRSEGAFTEDVSPMHEYHGVERSPRSANPTN</sequence>
<evidence type="ECO:0000256" key="1">
    <source>
        <dbReference type="SAM" id="MobiDB-lite"/>
    </source>
</evidence>
<feature type="compositionally biased region" description="Basic and acidic residues" evidence="1">
    <location>
        <begin position="274"/>
        <end position="286"/>
    </location>
</feature>
<dbReference type="Proteomes" id="UP001565435">
    <property type="component" value="Unassembled WGS sequence"/>
</dbReference>
<gene>
    <name evidence="2" type="ORF">ABH903_003364</name>
</gene>
<name>A0ABV4EPY2_BREEP</name>
<protein>
    <submittedName>
        <fullName evidence="2">Uncharacterized protein</fullName>
    </submittedName>
</protein>